<feature type="transmembrane region" description="Helical" evidence="6">
    <location>
        <begin position="198"/>
        <end position="218"/>
    </location>
</feature>
<comment type="subcellular location">
    <subcellularLocation>
        <location evidence="1">Membrane</location>
        <topology evidence="1">Multi-pass membrane protein</topology>
    </subcellularLocation>
</comment>
<evidence type="ECO:0000256" key="1">
    <source>
        <dbReference type="ARBA" id="ARBA00004141"/>
    </source>
</evidence>
<evidence type="ECO:0000259" key="7">
    <source>
        <dbReference type="Pfam" id="PF00892"/>
    </source>
</evidence>
<feature type="transmembrane region" description="Helical" evidence="6">
    <location>
        <begin position="132"/>
        <end position="151"/>
    </location>
</feature>
<feature type="transmembrane region" description="Helical" evidence="6">
    <location>
        <begin position="76"/>
        <end position="97"/>
    </location>
</feature>
<evidence type="ECO:0000256" key="3">
    <source>
        <dbReference type="ARBA" id="ARBA00022692"/>
    </source>
</evidence>
<protein>
    <submittedName>
        <fullName evidence="8">DMT family transporter</fullName>
    </submittedName>
    <submittedName>
        <fullName evidence="9">EamA family transporter</fullName>
    </submittedName>
</protein>
<feature type="domain" description="EamA" evidence="7">
    <location>
        <begin position="160"/>
        <end position="295"/>
    </location>
</feature>
<reference evidence="9 11" key="2">
    <citation type="submission" date="2019-12" db="EMBL/GenBank/DDBJ databases">
        <title>Whole-genome sequencing of Allorhizobium vitis.</title>
        <authorList>
            <person name="Gan H.M."/>
            <person name="Szegedi E."/>
            <person name="Burr T."/>
            <person name="Savka M.A."/>
        </authorList>
    </citation>
    <scope>NUCLEOTIDE SEQUENCE [LARGE SCALE GENOMIC DNA]</scope>
    <source>
        <strain evidence="9 11">CG415</strain>
    </source>
</reference>
<comment type="caution">
    <text evidence="9">The sequence shown here is derived from an EMBL/GenBank/DDBJ whole genome shotgun (WGS) entry which is preliminary data.</text>
</comment>
<dbReference type="AlphaFoldDB" id="A0A368NZ26"/>
<evidence type="ECO:0000256" key="6">
    <source>
        <dbReference type="SAM" id="Phobius"/>
    </source>
</evidence>
<gene>
    <name evidence="8" type="ORF">DXT89_11075</name>
    <name evidence="9" type="ORF">GOZ88_20820</name>
</gene>
<dbReference type="RefSeq" id="WP_060716171.1">
    <property type="nucleotide sequence ID" value="NZ_JABFNP010000002.1"/>
</dbReference>
<dbReference type="GO" id="GO:0016020">
    <property type="term" value="C:membrane"/>
    <property type="evidence" value="ECO:0007669"/>
    <property type="project" value="UniProtKB-SubCell"/>
</dbReference>
<dbReference type="PANTHER" id="PTHR32322:SF2">
    <property type="entry name" value="EAMA DOMAIN-CONTAINING PROTEIN"/>
    <property type="match status" value="1"/>
</dbReference>
<evidence type="ECO:0000256" key="4">
    <source>
        <dbReference type="ARBA" id="ARBA00022989"/>
    </source>
</evidence>
<accession>A0A368NZ26</accession>
<feature type="transmembrane region" description="Helical" evidence="6">
    <location>
        <begin position="254"/>
        <end position="273"/>
    </location>
</feature>
<dbReference type="GeneID" id="60680061"/>
<evidence type="ECO:0000313" key="11">
    <source>
        <dbReference type="Proteomes" id="UP000440716"/>
    </source>
</evidence>
<dbReference type="Proteomes" id="UP000440716">
    <property type="component" value="Unassembled WGS sequence"/>
</dbReference>
<feature type="transmembrane region" description="Helical" evidence="6">
    <location>
        <begin position="279"/>
        <end position="299"/>
    </location>
</feature>
<sequence>MSASSTIDAKGMAASTLLLFLACVAIWSTNWIAITTQIVETPAVVSLFWRFLLAFVTLTIVDMFKRPSGERMPAPFLLCGLVGTVYYFAGIGLTYLATHYLPSSYVACLSISVIFFAMALKRIFQGVRIRTSNLMGAVVASFGVALFFLGGEGRASNVWLGLGLALLSFLAVAAGSVLSEHIQKTHKLTSMRINRIAIGFAGALYLAVALAQGASLAVPLTLSYLLPLAYLGIVCSALVFVMYIALVGRIGAEYAGYIGFIYPLIATYISFAFGETDISAAMIGGSLLVVVGCVIGLRFETLFRRKTASAGSTG</sequence>
<feature type="transmembrane region" description="Helical" evidence="6">
    <location>
        <begin position="224"/>
        <end position="247"/>
    </location>
</feature>
<dbReference type="EMBL" id="QUSG01000005">
    <property type="protein sequence ID" value="KAA3527813.1"/>
    <property type="molecule type" value="Genomic_DNA"/>
</dbReference>
<keyword evidence="4 6" id="KW-1133">Transmembrane helix</keyword>
<dbReference type="InterPro" id="IPR037185">
    <property type="entry name" value="EmrE-like"/>
</dbReference>
<dbReference type="OrthoDB" id="2352272at2"/>
<organism evidence="9 11">
    <name type="scientific">Agrobacterium vitis</name>
    <name type="common">Rhizobium vitis</name>
    <dbReference type="NCBI Taxonomy" id="373"/>
    <lineage>
        <taxon>Bacteria</taxon>
        <taxon>Pseudomonadati</taxon>
        <taxon>Pseudomonadota</taxon>
        <taxon>Alphaproteobacteria</taxon>
        <taxon>Hyphomicrobiales</taxon>
        <taxon>Rhizobiaceae</taxon>
        <taxon>Rhizobium/Agrobacterium group</taxon>
        <taxon>Agrobacterium</taxon>
    </lineage>
</organism>
<evidence type="ECO:0000256" key="2">
    <source>
        <dbReference type="ARBA" id="ARBA00007362"/>
    </source>
</evidence>
<proteinExistence type="inferred from homology"/>
<dbReference type="SUPFAM" id="SSF103481">
    <property type="entry name" value="Multidrug resistance efflux transporter EmrE"/>
    <property type="match status" value="2"/>
</dbReference>
<dbReference type="EMBL" id="WPHU01000009">
    <property type="protein sequence ID" value="MVA58552.1"/>
    <property type="molecule type" value="Genomic_DNA"/>
</dbReference>
<keyword evidence="5 6" id="KW-0472">Membrane</keyword>
<feature type="transmembrane region" description="Helical" evidence="6">
    <location>
        <begin position="157"/>
        <end position="178"/>
    </location>
</feature>
<dbReference type="Proteomes" id="UP000436911">
    <property type="component" value="Unassembled WGS sequence"/>
</dbReference>
<name>A0A368NZ26_AGRVI</name>
<dbReference type="InterPro" id="IPR000620">
    <property type="entry name" value="EamA_dom"/>
</dbReference>
<reference evidence="8 10" key="1">
    <citation type="submission" date="2018-08" db="EMBL/GenBank/DDBJ databases">
        <title>Genome sequencing of Agrobacterium vitis strain ICMP 10754.</title>
        <authorList>
            <person name="Visnovsky S.B."/>
            <person name="Pitman A.R."/>
        </authorList>
    </citation>
    <scope>NUCLEOTIDE SEQUENCE [LARGE SCALE GENOMIC DNA]</scope>
    <source>
        <strain evidence="8 10">ICMP 10754</strain>
    </source>
</reference>
<feature type="transmembrane region" description="Helical" evidence="6">
    <location>
        <begin position="46"/>
        <end position="64"/>
    </location>
</feature>
<dbReference type="Pfam" id="PF00892">
    <property type="entry name" value="EamA"/>
    <property type="match status" value="2"/>
</dbReference>
<feature type="transmembrane region" description="Helical" evidence="6">
    <location>
        <begin position="12"/>
        <end position="34"/>
    </location>
</feature>
<feature type="domain" description="EamA" evidence="7">
    <location>
        <begin position="16"/>
        <end position="148"/>
    </location>
</feature>
<evidence type="ECO:0000256" key="5">
    <source>
        <dbReference type="ARBA" id="ARBA00023136"/>
    </source>
</evidence>
<dbReference type="PANTHER" id="PTHR32322">
    <property type="entry name" value="INNER MEMBRANE TRANSPORTER"/>
    <property type="match status" value="1"/>
</dbReference>
<evidence type="ECO:0000313" key="8">
    <source>
        <dbReference type="EMBL" id="KAA3527813.1"/>
    </source>
</evidence>
<evidence type="ECO:0000313" key="10">
    <source>
        <dbReference type="Proteomes" id="UP000436911"/>
    </source>
</evidence>
<evidence type="ECO:0000313" key="9">
    <source>
        <dbReference type="EMBL" id="MVA58552.1"/>
    </source>
</evidence>
<dbReference type="InterPro" id="IPR050638">
    <property type="entry name" value="AA-Vitamin_Transporters"/>
</dbReference>
<feature type="transmembrane region" description="Helical" evidence="6">
    <location>
        <begin position="103"/>
        <end position="120"/>
    </location>
</feature>
<comment type="similarity">
    <text evidence="2">Belongs to the EamA transporter family.</text>
</comment>
<keyword evidence="3 6" id="KW-0812">Transmembrane</keyword>